<comment type="pathway">
    <text evidence="1 12">One-carbon metabolism; tetrahydrofolate interconversion.</text>
</comment>
<feature type="binding site" evidence="12">
    <location>
        <begin position="168"/>
        <end position="170"/>
    </location>
    <ligand>
        <name>NADP(+)</name>
        <dbReference type="ChEBI" id="CHEBI:58349"/>
    </ligand>
</feature>
<name>A0A380MY03_9GAMM</name>
<feature type="binding site" evidence="12">
    <location>
        <position position="234"/>
    </location>
    <ligand>
        <name>NADP(+)</name>
        <dbReference type="ChEBI" id="CHEBI:58349"/>
    </ligand>
</feature>
<evidence type="ECO:0000259" key="14">
    <source>
        <dbReference type="Pfam" id="PF02882"/>
    </source>
</evidence>
<dbReference type="CDD" id="cd01080">
    <property type="entry name" value="NAD_bind_m-THF_DH_Cyclohyd"/>
    <property type="match status" value="1"/>
</dbReference>
<dbReference type="FunFam" id="3.40.50.10860:FF:000005">
    <property type="entry name" value="C-1-tetrahydrofolate synthase, cytoplasmic, putative"/>
    <property type="match status" value="1"/>
</dbReference>
<organism evidence="15 16">
    <name type="scientific">Suttonella indologenes</name>
    <dbReference type="NCBI Taxonomy" id="13276"/>
    <lineage>
        <taxon>Bacteria</taxon>
        <taxon>Pseudomonadati</taxon>
        <taxon>Pseudomonadota</taxon>
        <taxon>Gammaproteobacteria</taxon>
        <taxon>Cardiobacteriales</taxon>
        <taxon>Cardiobacteriaceae</taxon>
        <taxon>Suttonella</taxon>
    </lineage>
</organism>
<evidence type="ECO:0000256" key="11">
    <source>
        <dbReference type="ARBA" id="ARBA00023268"/>
    </source>
</evidence>
<dbReference type="NCBIfam" id="NF010785">
    <property type="entry name" value="PRK14188.1"/>
    <property type="match status" value="1"/>
</dbReference>
<evidence type="ECO:0000256" key="6">
    <source>
        <dbReference type="ARBA" id="ARBA00022801"/>
    </source>
</evidence>
<comment type="catalytic activity">
    <reaction evidence="12">
        <text>(6R)-5,10-methenyltetrahydrofolate + H2O = (6R)-10-formyltetrahydrofolate + H(+)</text>
        <dbReference type="Rhea" id="RHEA:23700"/>
        <dbReference type="ChEBI" id="CHEBI:15377"/>
        <dbReference type="ChEBI" id="CHEBI:15378"/>
        <dbReference type="ChEBI" id="CHEBI:57455"/>
        <dbReference type="ChEBI" id="CHEBI:195366"/>
        <dbReference type="EC" id="3.5.4.9"/>
    </reaction>
</comment>
<dbReference type="UniPathway" id="UPA00193"/>
<dbReference type="Proteomes" id="UP000254575">
    <property type="component" value="Unassembled WGS sequence"/>
</dbReference>
<evidence type="ECO:0000313" key="15">
    <source>
        <dbReference type="EMBL" id="SUO97439.1"/>
    </source>
</evidence>
<dbReference type="GO" id="GO:0000105">
    <property type="term" value="P:L-histidine biosynthetic process"/>
    <property type="evidence" value="ECO:0007669"/>
    <property type="project" value="UniProtKB-KW"/>
</dbReference>
<evidence type="ECO:0000256" key="3">
    <source>
        <dbReference type="ARBA" id="ARBA00022563"/>
    </source>
</evidence>
<keyword evidence="4 12" id="KW-0028">Amino-acid biosynthesis</keyword>
<keyword evidence="5 12" id="KW-0658">Purine biosynthesis</keyword>
<keyword evidence="9 12" id="KW-0368">Histidine biosynthesis</keyword>
<dbReference type="EMBL" id="UHIA01000004">
    <property type="protein sequence ID" value="SUO97439.1"/>
    <property type="molecule type" value="Genomic_DNA"/>
</dbReference>
<protein>
    <recommendedName>
        <fullName evidence="12">Bifunctional protein FolD</fullName>
    </recommendedName>
    <domain>
        <recommendedName>
            <fullName evidence="12">Methylenetetrahydrofolate dehydrogenase</fullName>
            <ecNumber evidence="12">1.5.1.5</ecNumber>
        </recommendedName>
    </domain>
    <domain>
        <recommendedName>
            <fullName evidence="12">Methenyltetrahydrofolate cyclohydrolase</fullName>
            <ecNumber evidence="12">3.5.4.9</ecNumber>
        </recommendedName>
    </domain>
</protein>
<dbReference type="InterPro" id="IPR046346">
    <property type="entry name" value="Aminoacid_DH-like_N_sf"/>
</dbReference>
<dbReference type="FunFam" id="3.40.50.720:FF:000006">
    <property type="entry name" value="Bifunctional protein FolD"/>
    <property type="match status" value="1"/>
</dbReference>
<dbReference type="Pfam" id="PF02882">
    <property type="entry name" value="THF_DHG_CYH_C"/>
    <property type="match status" value="1"/>
</dbReference>
<dbReference type="SUPFAM" id="SSF51735">
    <property type="entry name" value="NAD(P)-binding Rossmann-fold domains"/>
    <property type="match status" value="1"/>
</dbReference>
<evidence type="ECO:0000256" key="12">
    <source>
        <dbReference type="HAMAP-Rule" id="MF_01576"/>
    </source>
</evidence>
<dbReference type="InterPro" id="IPR020867">
    <property type="entry name" value="THF_DH/CycHdrlase_CS"/>
</dbReference>
<sequence>MTATIIDGKAFAADIREQVRLQVEENLQKGGVRPGLAVVLVGDDAASDVYVRNKGIAAEAAGFYSETHRLPGETTQQQLLDLIQELNHKSSIHGILVQLPLPAHLDKEAVIAAIAPHKDVDGFHPHNVGKLWLGEKDCPVPCTPLGCSLILEHHLGSNLEGKKAVVIGASNIVGKPMAALLMRMRATVTVCNSKTPNLPEVARQADILVVAAGRAELVKADWIKAGAIVLDVGINRIERDGKAQLVGDVDFAAAKAVAGAITPVPGGIGPMTIACLLRNTLQLQQLSTQM</sequence>
<comment type="function">
    <text evidence="12">Catalyzes the oxidation of 5,10-methylenetetrahydrofolate to 5,10-methenyltetrahydrofolate and then the hydrolysis of 5,10-methenyltetrahydrofolate to 10-formyltetrahydrofolate.</text>
</comment>
<reference evidence="15 16" key="1">
    <citation type="submission" date="2018-06" db="EMBL/GenBank/DDBJ databases">
        <authorList>
            <consortium name="Pathogen Informatics"/>
            <person name="Doyle S."/>
        </authorList>
    </citation>
    <scope>NUCLEOTIDE SEQUENCE [LARGE SCALE GENOMIC DNA]</scope>
    <source>
        <strain evidence="15 16">NCTC10717</strain>
    </source>
</reference>
<evidence type="ECO:0000256" key="4">
    <source>
        <dbReference type="ARBA" id="ARBA00022605"/>
    </source>
</evidence>
<keyword evidence="3 12" id="KW-0554">One-carbon metabolism</keyword>
<evidence type="ECO:0000256" key="9">
    <source>
        <dbReference type="ARBA" id="ARBA00023102"/>
    </source>
</evidence>
<keyword evidence="8 12" id="KW-0560">Oxidoreductase</keyword>
<evidence type="ECO:0000256" key="7">
    <source>
        <dbReference type="ARBA" id="ARBA00022857"/>
    </source>
</evidence>
<feature type="domain" description="Tetrahydrofolate dehydrogenase/cyclohydrolase NAD(P)-binding" evidence="14">
    <location>
        <begin position="141"/>
        <end position="285"/>
    </location>
</feature>
<evidence type="ECO:0000256" key="8">
    <source>
        <dbReference type="ARBA" id="ARBA00023002"/>
    </source>
</evidence>
<dbReference type="GO" id="GO:0004477">
    <property type="term" value="F:methenyltetrahydrofolate cyclohydrolase activity"/>
    <property type="evidence" value="ECO:0007669"/>
    <property type="project" value="UniProtKB-UniRule"/>
</dbReference>
<comment type="catalytic activity">
    <reaction evidence="12">
        <text>(6R)-5,10-methylene-5,6,7,8-tetrahydrofolate + NADP(+) = (6R)-5,10-methenyltetrahydrofolate + NADPH</text>
        <dbReference type="Rhea" id="RHEA:22812"/>
        <dbReference type="ChEBI" id="CHEBI:15636"/>
        <dbReference type="ChEBI" id="CHEBI:57455"/>
        <dbReference type="ChEBI" id="CHEBI:57783"/>
        <dbReference type="ChEBI" id="CHEBI:58349"/>
        <dbReference type="EC" id="1.5.1.5"/>
    </reaction>
</comment>
<dbReference type="GO" id="GO:0006164">
    <property type="term" value="P:purine nucleotide biosynthetic process"/>
    <property type="evidence" value="ECO:0007669"/>
    <property type="project" value="UniProtKB-KW"/>
</dbReference>
<dbReference type="InterPro" id="IPR000672">
    <property type="entry name" value="THF_DH/CycHdrlase"/>
</dbReference>
<dbReference type="InterPro" id="IPR020630">
    <property type="entry name" value="THF_DH/CycHdrlase_cat_dom"/>
</dbReference>
<gene>
    <name evidence="12 15" type="primary">folD</name>
    <name evidence="15" type="ORF">NCTC10717_01451</name>
</gene>
<evidence type="ECO:0000256" key="1">
    <source>
        <dbReference type="ARBA" id="ARBA00004777"/>
    </source>
</evidence>
<dbReference type="GO" id="GO:0005829">
    <property type="term" value="C:cytosol"/>
    <property type="evidence" value="ECO:0007669"/>
    <property type="project" value="TreeGrafter"/>
</dbReference>
<dbReference type="GO" id="GO:0004488">
    <property type="term" value="F:methylenetetrahydrofolate dehydrogenase (NADP+) activity"/>
    <property type="evidence" value="ECO:0007669"/>
    <property type="project" value="UniProtKB-UniRule"/>
</dbReference>
<comment type="caution">
    <text evidence="12">Lacks conserved residue(s) required for the propagation of feature annotation.</text>
</comment>
<keyword evidence="7 12" id="KW-0521">NADP</keyword>
<dbReference type="RefSeq" id="WP_115218632.1">
    <property type="nucleotide sequence ID" value="NZ_UHIA01000004.1"/>
</dbReference>
<proteinExistence type="inferred from homology"/>
<dbReference type="OrthoDB" id="9803580at2"/>
<comment type="subunit">
    <text evidence="2 12">Homodimer.</text>
</comment>
<dbReference type="PANTHER" id="PTHR48099">
    <property type="entry name" value="C-1-TETRAHYDROFOLATE SYNTHASE, CYTOPLASMIC-RELATED"/>
    <property type="match status" value="1"/>
</dbReference>
<evidence type="ECO:0000256" key="2">
    <source>
        <dbReference type="ARBA" id="ARBA00011738"/>
    </source>
</evidence>
<evidence type="ECO:0000256" key="10">
    <source>
        <dbReference type="ARBA" id="ARBA00023167"/>
    </source>
</evidence>
<dbReference type="PANTHER" id="PTHR48099:SF5">
    <property type="entry name" value="C-1-TETRAHYDROFOLATE SYNTHASE, CYTOPLASMIC"/>
    <property type="match status" value="1"/>
</dbReference>
<keyword evidence="11 12" id="KW-0511">Multifunctional enzyme</keyword>
<dbReference type="GO" id="GO:0035999">
    <property type="term" value="P:tetrahydrofolate interconversion"/>
    <property type="evidence" value="ECO:0007669"/>
    <property type="project" value="UniProtKB-UniRule"/>
</dbReference>
<dbReference type="GO" id="GO:0009086">
    <property type="term" value="P:methionine biosynthetic process"/>
    <property type="evidence" value="ECO:0007669"/>
    <property type="project" value="UniProtKB-KW"/>
</dbReference>
<dbReference type="Pfam" id="PF00763">
    <property type="entry name" value="THF_DHG_CYH"/>
    <property type="match status" value="1"/>
</dbReference>
<evidence type="ECO:0000259" key="13">
    <source>
        <dbReference type="Pfam" id="PF00763"/>
    </source>
</evidence>
<evidence type="ECO:0000256" key="5">
    <source>
        <dbReference type="ARBA" id="ARBA00022755"/>
    </source>
</evidence>
<dbReference type="EC" id="3.5.4.9" evidence="12"/>
<keyword evidence="10 12" id="KW-0486">Methionine biosynthesis</keyword>
<accession>A0A380MY03</accession>
<dbReference type="Gene3D" id="3.40.50.720">
    <property type="entry name" value="NAD(P)-binding Rossmann-like Domain"/>
    <property type="match status" value="1"/>
</dbReference>
<dbReference type="EC" id="1.5.1.5" evidence="12"/>
<dbReference type="PROSITE" id="PS00767">
    <property type="entry name" value="THF_DHG_CYH_2"/>
    <property type="match status" value="1"/>
</dbReference>
<keyword evidence="16" id="KW-1185">Reference proteome</keyword>
<comment type="similarity">
    <text evidence="12">Belongs to the tetrahydrofolate dehydrogenase/cyclohydrolase family.</text>
</comment>
<dbReference type="NCBIfam" id="NF008058">
    <property type="entry name" value="PRK10792.1"/>
    <property type="match status" value="1"/>
</dbReference>
<dbReference type="InterPro" id="IPR020631">
    <property type="entry name" value="THF_DH/CycHdrlase_NAD-bd_dom"/>
</dbReference>
<dbReference type="AlphaFoldDB" id="A0A380MY03"/>
<dbReference type="HAMAP" id="MF_01576">
    <property type="entry name" value="THF_DHG_CYH"/>
    <property type="match status" value="1"/>
</dbReference>
<dbReference type="PRINTS" id="PR00085">
    <property type="entry name" value="THFDHDRGNASE"/>
</dbReference>
<evidence type="ECO:0000313" key="16">
    <source>
        <dbReference type="Proteomes" id="UP000254575"/>
    </source>
</evidence>
<dbReference type="Gene3D" id="3.40.50.10860">
    <property type="entry name" value="Leucine Dehydrogenase, chain A, domain 1"/>
    <property type="match status" value="1"/>
</dbReference>
<dbReference type="InterPro" id="IPR036291">
    <property type="entry name" value="NAD(P)-bd_dom_sf"/>
</dbReference>
<keyword evidence="6 12" id="KW-0378">Hydrolase</keyword>
<feature type="domain" description="Tetrahydrofolate dehydrogenase/cyclohydrolase catalytic" evidence="13">
    <location>
        <begin position="6"/>
        <end position="121"/>
    </location>
</feature>
<dbReference type="SUPFAM" id="SSF53223">
    <property type="entry name" value="Aminoacid dehydrogenase-like, N-terminal domain"/>
    <property type="match status" value="1"/>
</dbReference>